<protein>
    <recommendedName>
        <fullName evidence="1">N-sulphoglucosamine sulphohydrolase C-terminal domain-containing protein</fullName>
    </recommendedName>
</protein>
<dbReference type="GO" id="GO:0004065">
    <property type="term" value="F:arylsulfatase activity"/>
    <property type="evidence" value="ECO:0007669"/>
    <property type="project" value="TreeGrafter"/>
</dbReference>
<evidence type="ECO:0000259" key="1">
    <source>
        <dbReference type="Pfam" id="PF16347"/>
    </source>
</evidence>
<proteinExistence type="predicted"/>
<dbReference type="InterPro" id="IPR051849">
    <property type="entry name" value="GAG-degrading_sulfatase"/>
</dbReference>
<dbReference type="Gene3D" id="3.40.720.10">
    <property type="entry name" value="Alkaline Phosphatase, subunit A"/>
    <property type="match status" value="1"/>
</dbReference>
<feature type="non-terminal residue" evidence="2">
    <location>
        <position position="1"/>
    </location>
</feature>
<feature type="domain" description="N-sulphoglucosamine sulphohydrolase C-terminal" evidence="1">
    <location>
        <begin position="30"/>
        <end position="170"/>
    </location>
</feature>
<name>A0A381RMA0_9ZZZZ</name>
<dbReference type="PANTHER" id="PTHR46615:SF1">
    <property type="entry name" value="ARYLSULFATASE K"/>
    <property type="match status" value="1"/>
</dbReference>
<dbReference type="PANTHER" id="PTHR46615">
    <property type="entry name" value="ARYLSULFATASE K"/>
    <property type="match status" value="1"/>
</dbReference>
<dbReference type="InterPro" id="IPR017850">
    <property type="entry name" value="Alkaline_phosphatase_core_sf"/>
</dbReference>
<evidence type="ECO:0000313" key="2">
    <source>
        <dbReference type="EMBL" id="SUZ92078.1"/>
    </source>
</evidence>
<dbReference type="Pfam" id="PF16347">
    <property type="entry name" value="SGSH_C"/>
    <property type="match status" value="1"/>
</dbReference>
<reference evidence="2" key="1">
    <citation type="submission" date="2018-05" db="EMBL/GenBank/DDBJ databases">
        <authorList>
            <person name="Lanie J.A."/>
            <person name="Ng W.-L."/>
            <person name="Kazmierczak K.M."/>
            <person name="Andrzejewski T.M."/>
            <person name="Davidsen T.M."/>
            <person name="Wayne K.J."/>
            <person name="Tettelin H."/>
            <person name="Glass J.I."/>
            <person name="Rusch D."/>
            <person name="Podicherti R."/>
            <person name="Tsui H.-C.T."/>
            <person name="Winkler M.E."/>
        </authorList>
    </citation>
    <scope>NUCLEOTIDE SEQUENCE</scope>
</reference>
<dbReference type="SUPFAM" id="SSF53649">
    <property type="entry name" value="Alkaline phosphatase-like"/>
    <property type="match status" value="1"/>
</dbReference>
<dbReference type="AlphaFoldDB" id="A0A381RMA0"/>
<accession>A0A381RMA0</accession>
<dbReference type="EMBL" id="UINC01002029">
    <property type="protein sequence ID" value="SUZ92078.1"/>
    <property type="molecule type" value="Genomic_DNA"/>
</dbReference>
<organism evidence="2">
    <name type="scientific">marine metagenome</name>
    <dbReference type="NCBI Taxonomy" id="408172"/>
    <lineage>
        <taxon>unclassified sequences</taxon>
        <taxon>metagenomes</taxon>
        <taxon>ecological metagenomes</taxon>
    </lineage>
</organism>
<sequence length="211" mass="23664">VGRILDVLAQSDYADNTYVIYAADHGLALGSHGLLGKQSVYEHSQQSPLIIVGPDVPHGETTAFTYLLDLVPTISRLTNTPPLDAVDGHDLSGLWQGTQDSIRNSLFLAYRNVARAVRDDRYKLIRYPQIDHTQLFDLQTDPDELHNLANDGAHTERITALTALLQDWQQQLGDTQALTVTSPQPTTIDLSDADRFPDQWQPDWIVQKYFE</sequence>
<dbReference type="GO" id="GO:0015024">
    <property type="term" value="F:glucuronate-2-sulfatase activity"/>
    <property type="evidence" value="ECO:0007669"/>
    <property type="project" value="TreeGrafter"/>
</dbReference>
<gene>
    <name evidence="2" type="ORF">METZ01_LOCUS44932</name>
</gene>
<dbReference type="InterPro" id="IPR032506">
    <property type="entry name" value="SGSH_C"/>
</dbReference>